<dbReference type="Proteomes" id="UP000189339">
    <property type="component" value="Unassembled WGS sequence"/>
</dbReference>
<sequence length="380" mass="44184">MANQITINQHYVPQFLLGGFDSIEAEKPKVHIFDVERNAVRKNQAVKEVFSQNYFYDRNNEIENFLSSNIEGPASEIINRIRCNDFSMLGKGGTELIKFMCCQNARTVEGREDALNFINAHFHQIVSDLNRLNDLGINDPEGFKIRPSDKDSMRYFNAEQALSGVIDSKGMEDLEFHVLINKTNEEFIISDHAIARYNWFYRDLNDPRIGSMLAKGVQLFLPLSDKICLCAYDAKVYKYGSKSSNVSELHFESDVFWMNQLQMRNARSFIAFKSIFMESNLKKLRAEFYGKKVYSRKSVHLGQEDIGEKRLKTKHMVYTEQVKLRDKPTFFKVLKKSRKSALYFEERDPDVSRALMMLKEKMREDRTANQALTSQSTRTQ</sequence>
<dbReference type="Pfam" id="PF14022">
    <property type="entry name" value="DUF4238"/>
    <property type="match status" value="1"/>
</dbReference>
<dbReference type="AlphaFoldDB" id="A0A1V2DVP1"/>
<protein>
    <recommendedName>
        <fullName evidence="3">DUF4238 domain-containing protein</fullName>
    </recommendedName>
</protein>
<evidence type="ECO:0000313" key="1">
    <source>
        <dbReference type="EMBL" id="ONF44570.1"/>
    </source>
</evidence>
<dbReference type="OrthoDB" id="9148269at2"/>
<gene>
    <name evidence="1" type="ORF">BTO32_06220</name>
</gene>
<organism evidence="1 2">
    <name type="scientific">Marinobacter lutaoensis</name>
    <dbReference type="NCBI Taxonomy" id="135739"/>
    <lineage>
        <taxon>Bacteria</taxon>
        <taxon>Pseudomonadati</taxon>
        <taxon>Pseudomonadota</taxon>
        <taxon>Gammaproteobacteria</taxon>
        <taxon>Pseudomonadales</taxon>
        <taxon>Marinobacteraceae</taxon>
        <taxon>Marinobacter</taxon>
    </lineage>
</organism>
<dbReference type="RefSeq" id="WP_076723754.1">
    <property type="nucleotide sequence ID" value="NZ_MSCW01000004.1"/>
</dbReference>
<evidence type="ECO:0008006" key="3">
    <source>
        <dbReference type="Google" id="ProtNLM"/>
    </source>
</evidence>
<comment type="caution">
    <text evidence="1">The sequence shown here is derived from an EMBL/GenBank/DDBJ whole genome shotgun (WGS) entry which is preliminary data.</text>
</comment>
<dbReference type="InterPro" id="IPR025332">
    <property type="entry name" value="DUF4238"/>
</dbReference>
<evidence type="ECO:0000313" key="2">
    <source>
        <dbReference type="Proteomes" id="UP000189339"/>
    </source>
</evidence>
<proteinExistence type="predicted"/>
<name>A0A1V2DVP1_9GAMM</name>
<keyword evidence="2" id="KW-1185">Reference proteome</keyword>
<accession>A0A1V2DVP1</accession>
<dbReference type="STRING" id="135739.BTO32_06220"/>
<dbReference type="EMBL" id="MSCW01000004">
    <property type="protein sequence ID" value="ONF44570.1"/>
    <property type="molecule type" value="Genomic_DNA"/>
</dbReference>
<reference evidence="1 2" key="1">
    <citation type="submission" date="2016-12" db="EMBL/GenBank/DDBJ databases">
        <title>Marinobacter lutaoensis whole genome sequencing.</title>
        <authorList>
            <person name="Verma A."/>
            <person name="Krishnamurthi S."/>
        </authorList>
    </citation>
    <scope>NUCLEOTIDE SEQUENCE [LARGE SCALE GENOMIC DNA]</scope>
    <source>
        <strain evidence="1 2">T5054</strain>
    </source>
</reference>